<evidence type="ECO:0000313" key="3">
    <source>
        <dbReference type="EMBL" id="MCX2974217.1"/>
    </source>
</evidence>
<dbReference type="Proteomes" id="UP001143307">
    <property type="component" value="Unassembled WGS sequence"/>
</dbReference>
<dbReference type="PRINTS" id="PR00359">
    <property type="entry name" value="BP450"/>
</dbReference>
<dbReference type="PROSITE" id="PS00086">
    <property type="entry name" value="CYTOCHROME_P450"/>
    <property type="match status" value="1"/>
</dbReference>
<dbReference type="InterPro" id="IPR017972">
    <property type="entry name" value="Cyt_P450_CS"/>
</dbReference>
<dbReference type="InterPro" id="IPR036396">
    <property type="entry name" value="Cyt_P450_sf"/>
</dbReference>
<dbReference type="PANTHER" id="PTHR46696:SF4">
    <property type="entry name" value="BIOTIN BIOSYNTHESIS CYTOCHROME P450"/>
    <property type="match status" value="1"/>
</dbReference>
<name>A0ABT3SW38_9GAMM</name>
<keyword evidence="2" id="KW-0479">Metal-binding</keyword>
<reference evidence="3" key="1">
    <citation type="submission" date="2019-02" db="EMBL/GenBank/DDBJ databases">
        <authorList>
            <person name="Li S.-H."/>
        </authorList>
    </citation>
    <scope>NUCLEOTIDE SEQUENCE</scope>
    <source>
        <strain evidence="3">IMCC8485</strain>
    </source>
</reference>
<dbReference type="PANTHER" id="PTHR46696">
    <property type="entry name" value="P450, PUTATIVE (EUROFUNG)-RELATED"/>
    <property type="match status" value="1"/>
</dbReference>
<proteinExistence type="inferred from homology"/>
<accession>A0ABT3SW38</accession>
<evidence type="ECO:0000256" key="1">
    <source>
        <dbReference type="ARBA" id="ARBA00010617"/>
    </source>
</evidence>
<keyword evidence="2" id="KW-0503">Monooxygenase</keyword>
<comment type="similarity">
    <text evidence="1 2">Belongs to the cytochrome P450 family.</text>
</comment>
<dbReference type="SUPFAM" id="SSF48264">
    <property type="entry name" value="Cytochrome P450"/>
    <property type="match status" value="1"/>
</dbReference>
<dbReference type="Pfam" id="PF00067">
    <property type="entry name" value="p450"/>
    <property type="match status" value="1"/>
</dbReference>
<evidence type="ECO:0000313" key="4">
    <source>
        <dbReference type="Proteomes" id="UP001143307"/>
    </source>
</evidence>
<keyword evidence="2" id="KW-0349">Heme</keyword>
<keyword evidence="4" id="KW-1185">Reference proteome</keyword>
<keyword evidence="2" id="KW-0408">Iron</keyword>
<dbReference type="RefSeq" id="WP_279253017.1">
    <property type="nucleotide sequence ID" value="NZ_SHNP01000004.1"/>
</dbReference>
<dbReference type="InterPro" id="IPR001128">
    <property type="entry name" value="Cyt_P450"/>
</dbReference>
<evidence type="ECO:0000256" key="2">
    <source>
        <dbReference type="RuleBase" id="RU000461"/>
    </source>
</evidence>
<dbReference type="Gene3D" id="1.10.630.10">
    <property type="entry name" value="Cytochrome P450"/>
    <property type="match status" value="1"/>
</dbReference>
<keyword evidence="2" id="KW-0560">Oxidoreductase</keyword>
<gene>
    <name evidence="3" type="ORF">EYC87_11545</name>
</gene>
<dbReference type="InterPro" id="IPR002397">
    <property type="entry name" value="Cyt_P450_B"/>
</dbReference>
<organism evidence="3 4">
    <name type="scientific">Candidatus Seongchinamella marina</name>
    <dbReference type="NCBI Taxonomy" id="2518990"/>
    <lineage>
        <taxon>Bacteria</taxon>
        <taxon>Pseudomonadati</taxon>
        <taxon>Pseudomonadota</taxon>
        <taxon>Gammaproteobacteria</taxon>
        <taxon>Cellvibrionales</taxon>
        <taxon>Halieaceae</taxon>
        <taxon>Seongchinamella</taxon>
    </lineage>
</organism>
<protein>
    <submittedName>
        <fullName evidence="3">Cytochrome P450</fullName>
    </submittedName>
</protein>
<comment type="caution">
    <text evidence="3">The sequence shown here is derived from an EMBL/GenBank/DDBJ whole genome shotgun (WGS) entry which is preliminary data.</text>
</comment>
<dbReference type="PRINTS" id="PR00385">
    <property type="entry name" value="P450"/>
</dbReference>
<sequence>MENLEQSQSLDGMKLFDTENLKCPYHYDRSLREAAPVYQDPDSGVFAVSTYELVREAHRAKNVFSNEFTLALGSTDKLDPKIREATQNTYDLGKGTLLTLDEPGHTMFRDAVKELFTATVMAQHEPWIRDLARTLADKLATKNECDFIQEFTRPLPLSVIMNVLGIPLEEFDRAFQWTLDNVTVLSQVADQDKLLAAHHGLKDEYDWFVAAMAERTDNPRDDLLTKINNLRVEGRELTVEEKLSFCTQFLVAGNETTTATLAEGMRQLCLNPEQEQLIRADRSLIPNLVEESLRLASPTSNMWRVTKSDYELGGVLIPEGSAVLLKYFSSNHDPAMFEEPMKFDVQRANLRRHIAFGFGNHVCIGQHLSKLEMTIAWEELFDRFENFSLAIADGELEYMPNILLRGLEEIPIRYTVVGA</sequence>
<dbReference type="EMBL" id="SHNP01000004">
    <property type="protein sequence ID" value="MCX2974217.1"/>
    <property type="molecule type" value="Genomic_DNA"/>
</dbReference>